<protein>
    <submittedName>
        <fullName evidence="3">Uncharacterized protein</fullName>
    </submittedName>
</protein>
<feature type="transmembrane region" description="Helical" evidence="1">
    <location>
        <begin position="98"/>
        <end position="119"/>
    </location>
</feature>
<feature type="transmembrane region" description="Helical" evidence="1">
    <location>
        <begin position="213"/>
        <end position="235"/>
    </location>
</feature>
<dbReference type="WBParaSite" id="TMUE_1000003652.1">
    <property type="protein sequence ID" value="TMUE_1000003652.1"/>
    <property type="gene ID" value="WBGene00289628"/>
</dbReference>
<keyword evidence="1" id="KW-0812">Transmembrane</keyword>
<evidence type="ECO:0000313" key="2">
    <source>
        <dbReference type="Proteomes" id="UP000046395"/>
    </source>
</evidence>
<feature type="transmembrane region" description="Helical" evidence="1">
    <location>
        <begin position="173"/>
        <end position="192"/>
    </location>
</feature>
<keyword evidence="2" id="KW-1185">Reference proteome</keyword>
<proteinExistence type="predicted"/>
<evidence type="ECO:0000256" key="1">
    <source>
        <dbReference type="SAM" id="Phobius"/>
    </source>
</evidence>
<dbReference type="Proteomes" id="UP000046395">
    <property type="component" value="Unassembled WGS sequence"/>
</dbReference>
<name>A0A5S6Q9M1_TRIMR</name>
<dbReference type="AlphaFoldDB" id="A0A5S6Q9M1"/>
<feature type="transmembrane region" description="Helical" evidence="1">
    <location>
        <begin position="247"/>
        <end position="265"/>
    </location>
</feature>
<evidence type="ECO:0000313" key="3">
    <source>
        <dbReference type="WBParaSite" id="TMUE_1000003652.1"/>
    </source>
</evidence>
<sequence>MESPIFTDVDTDDVYEGEEDVKYYNDGLYPASALSKLPDTVTFYRTMLIKRVLPWAVLSGGAVFSLQLLAFVLLWRFIIAYGLLDFDVFFGAFTIRTLWFYSITVLLYVPFCWHTLTNFRCSYRIKPLSFKSALLNSLKTYPWGLLLDTVCSVIIGNLFFGRITPAIRLDQDLLWYVSALSSVILMASAVTMDHYFVDLGICYDLVTLFSPSLFISIVKMAAIIWMVLMPLYFVVVQRTWTDCFCKLFLHSQSYSFFVVILANCYRRITLVWMCKRTLLQTDFFMVSNRYKSDPRTTRLWIHIALEDERTPMLKHLAFAKLARIAFGRFECDKLLLSGRWGSNWSVWNPVREACIEEMFNLANDLNKEHNSLYERVFSSKGIREVQYHHALDNLMYSSPSGVWSSSADSRLEDDDDDLVKVELGTSKTEYDWNIWTNYQIVIWCMRILGGAVCIGHSIRDSVDVHPYMTLILSRFFNLMRELRKHRRLLRDATVDNSCRTIIARLCVAVYLEALARLRNIKNVYGDSLKPFIRSEEDSFVIEST</sequence>
<reference evidence="3" key="1">
    <citation type="submission" date="2019-12" db="UniProtKB">
        <authorList>
            <consortium name="WormBaseParasite"/>
        </authorList>
    </citation>
    <scope>IDENTIFICATION</scope>
</reference>
<feature type="transmembrane region" description="Helical" evidence="1">
    <location>
        <begin position="52"/>
        <end position="78"/>
    </location>
</feature>
<keyword evidence="1" id="KW-1133">Transmembrane helix</keyword>
<keyword evidence="1" id="KW-0472">Membrane</keyword>
<feature type="transmembrane region" description="Helical" evidence="1">
    <location>
        <begin position="140"/>
        <end position="161"/>
    </location>
</feature>
<accession>A0A5S6Q9M1</accession>
<organism evidence="2 3">
    <name type="scientific">Trichuris muris</name>
    <name type="common">Mouse whipworm</name>
    <dbReference type="NCBI Taxonomy" id="70415"/>
    <lineage>
        <taxon>Eukaryota</taxon>
        <taxon>Metazoa</taxon>
        <taxon>Ecdysozoa</taxon>
        <taxon>Nematoda</taxon>
        <taxon>Enoplea</taxon>
        <taxon>Dorylaimia</taxon>
        <taxon>Trichinellida</taxon>
        <taxon>Trichuridae</taxon>
        <taxon>Trichuris</taxon>
    </lineage>
</organism>